<reference evidence="2 4" key="1">
    <citation type="submission" date="2019-08" db="EMBL/GenBank/DDBJ databases">
        <title>100 year-old enigma solved: identification of Planctomyces bekefii, the type genus and species of the phylum Planctomycetes.</title>
        <authorList>
            <person name="Svetlana D.N."/>
            <person name="Overmann J."/>
        </authorList>
    </citation>
    <scope>NUCLEOTIDE SEQUENCE [LARGE SCALE GENOMIC DNA]</scope>
    <source>
        <strain evidence="2">Phe10_nw2017</strain>
    </source>
</reference>
<dbReference type="EMBL" id="SRHE01000399">
    <property type="protein sequence ID" value="TWW09070.1"/>
    <property type="molecule type" value="Genomic_DNA"/>
</dbReference>
<evidence type="ECO:0000256" key="1">
    <source>
        <dbReference type="SAM" id="MobiDB-lite"/>
    </source>
</evidence>
<reference evidence="2 4" key="2">
    <citation type="submission" date="2019-08" db="EMBL/GenBank/DDBJ databases">
        <authorList>
            <person name="Henke P."/>
        </authorList>
    </citation>
    <scope>NUCLEOTIDE SEQUENCE [LARGE SCALE GENOMIC DNA]</scope>
    <source>
        <strain evidence="2">Phe10_nw2017</strain>
    </source>
</reference>
<keyword evidence="4" id="KW-1185">Reference proteome</keyword>
<name>A0A5C6M2S6_9PLAN</name>
<accession>A0A5C6M2S6</accession>
<feature type="non-terminal residue" evidence="2">
    <location>
        <position position="1"/>
    </location>
</feature>
<feature type="compositionally biased region" description="Basic and acidic residues" evidence="1">
    <location>
        <begin position="10"/>
        <end position="21"/>
    </location>
</feature>
<organism evidence="2 4">
    <name type="scientific">Planctomyces bekefii</name>
    <dbReference type="NCBI Taxonomy" id="1653850"/>
    <lineage>
        <taxon>Bacteria</taxon>
        <taxon>Pseudomonadati</taxon>
        <taxon>Planctomycetota</taxon>
        <taxon>Planctomycetia</taxon>
        <taxon>Planctomycetales</taxon>
        <taxon>Planctomycetaceae</taxon>
        <taxon>Planctomyces</taxon>
    </lineage>
</organism>
<evidence type="ECO:0000313" key="2">
    <source>
        <dbReference type="EMBL" id="TWW09070.1"/>
    </source>
</evidence>
<proteinExistence type="predicted"/>
<dbReference type="AlphaFoldDB" id="A0A5C6M2S6"/>
<dbReference type="Proteomes" id="UP000321083">
    <property type="component" value="Unassembled WGS sequence"/>
</dbReference>
<dbReference type="EMBL" id="SRHE01000399">
    <property type="protein sequence ID" value="TWW09073.1"/>
    <property type="molecule type" value="Genomic_DNA"/>
</dbReference>
<protein>
    <submittedName>
        <fullName evidence="2">Uncharacterized protein</fullName>
    </submittedName>
</protein>
<evidence type="ECO:0000313" key="3">
    <source>
        <dbReference type="EMBL" id="TWW09073.1"/>
    </source>
</evidence>
<comment type="caution">
    <text evidence="2">The sequence shown here is derived from an EMBL/GenBank/DDBJ whole genome shotgun (WGS) entry which is preliminary data.</text>
</comment>
<gene>
    <name evidence="2" type="ORF">E3A20_17980</name>
    <name evidence="3" type="ORF">E3A20_18010</name>
</gene>
<evidence type="ECO:0000313" key="4">
    <source>
        <dbReference type="Proteomes" id="UP000321083"/>
    </source>
</evidence>
<sequence length="28" mass="3107">QARHLGYPKRPADCPETKVRADQNSPAT</sequence>
<feature type="region of interest" description="Disordered" evidence="1">
    <location>
        <begin position="1"/>
        <end position="28"/>
    </location>
</feature>